<keyword evidence="2" id="KW-1185">Reference proteome</keyword>
<organism evidence="1 2">
    <name type="scientific">Choristoneura fumiferana</name>
    <name type="common">Spruce budworm moth</name>
    <name type="synonym">Archips fumiferana</name>
    <dbReference type="NCBI Taxonomy" id="7141"/>
    <lineage>
        <taxon>Eukaryota</taxon>
        <taxon>Metazoa</taxon>
        <taxon>Ecdysozoa</taxon>
        <taxon>Arthropoda</taxon>
        <taxon>Hexapoda</taxon>
        <taxon>Insecta</taxon>
        <taxon>Pterygota</taxon>
        <taxon>Neoptera</taxon>
        <taxon>Endopterygota</taxon>
        <taxon>Lepidoptera</taxon>
        <taxon>Glossata</taxon>
        <taxon>Ditrysia</taxon>
        <taxon>Tortricoidea</taxon>
        <taxon>Tortricidae</taxon>
        <taxon>Tortricinae</taxon>
        <taxon>Choristoneura</taxon>
    </lineage>
</organism>
<comment type="caution">
    <text evidence="1">The sequence shown here is derived from an EMBL/GenBank/DDBJ whole genome shotgun (WGS) entry which is preliminary data.</text>
</comment>
<dbReference type="EMBL" id="CM046129">
    <property type="protein sequence ID" value="KAI8433536.1"/>
    <property type="molecule type" value="Genomic_DNA"/>
</dbReference>
<evidence type="ECO:0000313" key="2">
    <source>
        <dbReference type="Proteomes" id="UP001064048"/>
    </source>
</evidence>
<protein>
    <submittedName>
        <fullName evidence="1">Uncharacterized protein</fullName>
    </submittedName>
</protein>
<accession>A0ACC0KBF2</accession>
<reference evidence="1 2" key="1">
    <citation type="journal article" date="2022" name="Genome Biol. Evol.">
        <title>The Spruce Budworm Genome: Reconstructing the Evolutionary History of Antifreeze Proteins.</title>
        <authorList>
            <person name="Beliveau C."/>
            <person name="Gagne P."/>
            <person name="Picq S."/>
            <person name="Vernygora O."/>
            <person name="Keeling C.I."/>
            <person name="Pinkney K."/>
            <person name="Doucet D."/>
            <person name="Wen F."/>
            <person name="Johnston J.S."/>
            <person name="Maaroufi H."/>
            <person name="Boyle B."/>
            <person name="Laroche J."/>
            <person name="Dewar K."/>
            <person name="Juretic N."/>
            <person name="Blackburn G."/>
            <person name="Nisole A."/>
            <person name="Brunet B."/>
            <person name="Brandao M."/>
            <person name="Lumley L."/>
            <person name="Duan J."/>
            <person name="Quan G."/>
            <person name="Lucarotti C.J."/>
            <person name="Roe A.D."/>
            <person name="Sperling F.A.H."/>
            <person name="Levesque R.C."/>
            <person name="Cusson M."/>
        </authorList>
    </citation>
    <scope>NUCLEOTIDE SEQUENCE [LARGE SCALE GENOMIC DNA]</scope>
    <source>
        <strain evidence="1">Glfc:IPQL:Cfum</strain>
    </source>
</reference>
<evidence type="ECO:0000313" key="1">
    <source>
        <dbReference type="EMBL" id="KAI8433536.1"/>
    </source>
</evidence>
<dbReference type="Proteomes" id="UP001064048">
    <property type="component" value="Chromosome 29"/>
</dbReference>
<gene>
    <name evidence="1" type="ORF">MSG28_015563</name>
</gene>
<sequence length="125" mass="14023">MLADPLSNPSWYRTKDFTAIVTKISKTEKSIFPKFLPRIIFGTKSLWIQDFGLSFGESCRWFGIVKRLARLKKISYSGFEKKMPSPSTVKGCNNSNKFVPICGLPKQHQCAPSGEHESAGTHAQI</sequence>
<proteinExistence type="predicted"/>
<name>A0ACC0KBF2_CHOFU</name>